<name>A0A438HVD5_VITVI</name>
<evidence type="ECO:0000313" key="1">
    <source>
        <dbReference type="EMBL" id="RVW88350.1"/>
    </source>
</evidence>
<dbReference type="EMBL" id="QGNW01000174">
    <property type="protein sequence ID" value="RVW88350.1"/>
    <property type="molecule type" value="Genomic_DNA"/>
</dbReference>
<dbReference type="GO" id="GO:0008168">
    <property type="term" value="F:methyltransferase activity"/>
    <property type="evidence" value="ECO:0007669"/>
    <property type="project" value="UniProtKB-KW"/>
</dbReference>
<organism evidence="1 2">
    <name type="scientific">Vitis vinifera</name>
    <name type="common">Grape</name>
    <dbReference type="NCBI Taxonomy" id="29760"/>
    <lineage>
        <taxon>Eukaryota</taxon>
        <taxon>Viridiplantae</taxon>
        <taxon>Streptophyta</taxon>
        <taxon>Embryophyta</taxon>
        <taxon>Tracheophyta</taxon>
        <taxon>Spermatophyta</taxon>
        <taxon>Magnoliopsida</taxon>
        <taxon>eudicotyledons</taxon>
        <taxon>Gunneridae</taxon>
        <taxon>Pentapetalae</taxon>
        <taxon>rosids</taxon>
        <taxon>Vitales</taxon>
        <taxon>Vitaceae</taxon>
        <taxon>Viteae</taxon>
        <taxon>Vitis</taxon>
    </lineage>
</organism>
<proteinExistence type="predicted"/>
<gene>
    <name evidence="1" type="primary">ASHR3_2</name>
    <name evidence="1" type="ORF">CK203_040974</name>
</gene>
<comment type="caution">
    <text evidence="1">The sequence shown here is derived from an EMBL/GenBank/DDBJ whole genome shotgun (WGS) entry which is preliminary data.</text>
</comment>
<keyword evidence="1" id="KW-0808">Transferase</keyword>
<dbReference type="Proteomes" id="UP000288805">
    <property type="component" value="Unassembled WGS sequence"/>
</dbReference>
<dbReference type="GO" id="GO:0032259">
    <property type="term" value="P:methylation"/>
    <property type="evidence" value="ECO:0007669"/>
    <property type="project" value="UniProtKB-KW"/>
</dbReference>
<accession>A0A438HVD5</accession>
<keyword evidence="1" id="KW-0489">Methyltransferase</keyword>
<reference evidence="1 2" key="1">
    <citation type="journal article" date="2018" name="PLoS Genet.">
        <title>Population sequencing reveals clonal diversity and ancestral inbreeding in the grapevine cultivar Chardonnay.</title>
        <authorList>
            <person name="Roach M.J."/>
            <person name="Johnson D.L."/>
            <person name="Bohlmann J."/>
            <person name="van Vuuren H.J."/>
            <person name="Jones S.J."/>
            <person name="Pretorius I.S."/>
            <person name="Schmidt S.A."/>
            <person name="Borneman A.R."/>
        </authorList>
    </citation>
    <scope>NUCLEOTIDE SEQUENCE [LARGE SCALE GENOMIC DNA]</scope>
    <source>
        <strain evidence="2">cv. Chardonnay</strain>
        <tissue evidence="1">Leaf</tissue>
    </source>
</reference>
<dbReference type="AlphaFoldDB" id="A0A438HVD5"/>
<protein>
    <submittedName>
        <fullName evidence="1">Histone-lysine N-methyltransferase ASHR3</fullName>
    </submittedName>
</protein>
<evidence type="ECO:0000313" key="2">
    <source>
        <dbReference type="Proteomes" id="UP000288805"/>
    </source>
</evidence>
<sequence length="100" mass="11952">MLFSIIGCMVFLIPICFGKLLSAMTWILQKENHWLAHRLIYLLNEQHAAPTSDIEEIFCRLPLPYDEEEFKIDLTWKDTVENKMEPTPYVHIRRSILRIY</sequence>